<proteinExistence type="predicted"/>
<name>A0A8S5Q7L0_9CAUD</name>
<reference evidence="1" key="1">
    <citation type="journal article" date="2021" name="Proc. Natl. Acad. Sci. U.S.A.">
        <title>A Catalog of Tens of Thousands of Viruses from Human Metagenomes Reveals Hidden Associations with Chronic Diseases.</title>
        <authorList>
            <person name="Tisza M.J."/>
            <person name="Buck C.B."/>
        </authorList>
    </citation>
    <scope>NUCLEOTIDE SEQUENCE</scope>
    <source>
        <strain evidence="1">Ct5qs5</strain>
    </source>
</reference>
<organism evidence="1">
    <name type="scientific">Siphoviridae sp. ct5qs5</name>
    <dbReference type="NCBI Taxonomy" id="2825339"/>
    <lineage>
        <taxon>Viruses</taxon>
        <taxon>Duplodnaviria</taxon>
        <taxon>Heunggongvirae</taxon>
        <taxon>Uroviricota</taxon>
        <taxon>Caudoviricetes</taxon>
    </lineage>
</organism>
<sequence>MIMTRVNIVLWKWMIKMKKICLILVVLLATAENAWAENFVNTVGAECGRVLFIMENYDYPDMYPAIVKRNTQFDALEKCLSLYKQNGGDIQELNIRYHTATAIAGCALMTCLEKNASSESSSKDCTNKQQAVFNNVMRLNKCDAYDTYKQDYPNCFMISILKILCETSQTEQK</sequence>
<dbReference type="EMBL" id="BK015603">
    <property type="protein sequence ID" value="DAE15350.1"/>
    <property type="molecule type" value="Genomic_DNA"/>
</dbReference>
<accession>A0A8S5Q7L0</accession>
<evidence type="ECO:0000313" key="1">
    <source>
        <dbReference type="EMBL" id="DAE15350.1"/>
    </source>
</evidence>
<protein>
    <submittedName>
        <fullName evidence="1">Uncharacterized protein</fullName>
    </submittedName>
</protein>